<dbReference type="InterPro" id="IPR027417">
    <property type="entry name" value="P-loop_NTPase"/>
</dbReference>
<dbReference type="InterPro" id="IPR003439">
    <property type="entry name" value="ABC_transporter-like_ATP-bd"/>
</dbReference>
<dbReference type="PROSITE" id="PS50893">
    <property type="entry name" value="ABC_TRANSPORTER_2"/>
    <property type="match status" value="1"/>
</dbReference>
<dbReference type="GO" id="GO:0005524">
    <property type="term" value="F:ATP binding"/>
    <property type="evidence" value="ECO:0007669"/>
    <property type="project" value="UniProtKB-KW"/>
</dbReference>
<dbReference type="PANTHER" id="PTHR42734:SF17">
    <property type="entry name" value="METAL TRANSPORT SYSTEM ATP-BINDING PROTEIN TM_0124-RELATED"/>
    <property type="match status" value="1"/>
</dbReference>
<evidence type="ECO:0000256" key="1">
    <source>
        <dbReference type="ARBA" id="ARBA00005417"/>
    </source>
</evidence>
<dbReference type="InterPro" id="IPR050153">
    <property type="entry name" value="Metal_Ion_Import_ABC"/>
</dbReference>
<evidence type="ECO:0000313" key="7">
    <source>
        <dbReference type="Proteomes" id="UP000051845"/>
    </source>
</evidence>
<dbReference type="RefSeq" id="WP_054762946.1">
    <property type="nucleotide sequence ID" value="NZ_AYYR01000041.1"/>
</dbReference>
<reference evidence="6 7" key="1">
    <citation type="journal article" date="2015" name="Genome Announc.">
        <title>Expanding the biotechnology potential of lactobacilli through comparative genomics of 213 strains and associated genera.</title>
        <authorList>
            <person name="Sun Z."/>
            <person name="Harris H.M."/>
            <person name="McCann A."/>
            <person name="Guo C."/>
            <person name="Argimon S."/>
            <person name="Zhang W."/>
            <person name="Yang X."/>
            <person name="Jeffery I.B."/>
            <person name="Cooney J.C."/>
            <person name="Kagawa T.F."/>
            <person name="Liu W."/>
            <person name="Song Y."/>
            <person name="Salvetti E."/>
            <person name="Wrobel A."/>
            <person name="Rasinkangas P."/>
            <person name="Parkhill J."/>
            <person name="Rea M.C."/>
            <person name="O'Sullivan O."/>
            <person name="Ritari J."/>
            <person name="Douillard F.P."/>
            <person name="Paul Ross R."/>
            <person name="Yang R."/>
            <person name="Briner A.E."/>
            <person name="Felis G.E."/>
            <person name="de Vos W.M."/>
            <person name="Barrangou R."/>
            <person name="Klaenhammer T.R."/>
            <person name="Caufield P.W."/>
            <person name="Cui Y."/>
            <person name="Zhang H."/>
            <person name="O'Toole P.W."/>
        </authorList>
    </citation>
    <scope>NUCLEOTIDE SEQUENCE [LARGE SCALE GENOMIC DNA]</scope>
    <source>
        <strain evidence="6 7">DSM 20515</strain>
    </source>
</reference>
<name>A0A0R2BA95_SECCO</name>
<accession>A0A0R2BA95</accession>
<evidence type="ECO:0000259" key="5">
    <source>
        <dbReference type="PROSITE" id="PS50893"/>
    </source>
</evidence>
<dbReference type="SUPFAM" id="SSF52540">
    <property type="entry name" value="P-loop containing nucleoside triphosphate hydrolases"/>
    <property type="match status" value="1"/>
</dbReference>
<evidence type="ECO:0000256" key="2">
    <source>
        <dbReference type="ARBA" id="ARBA00022448"/>
    </source>
</evidence>
<dbReference type="Proteomes" id="UP000051845">
    <property type="component" value="Unassembled WGS sequence"/>
</dbReference>
<gene>
    <name evidence="6" type="ORF">FC82_GL001929</name>
</gene>
<dbReference type="PATRIC" id="fig|1423733.4.peg.2028"/>
<dbReference type="InterPro" id="IPR003593">
    <property type="entry name" value="AAA+_ATPase"/>
</dbReference>
<evidence type="ECO:0000313" key="6">
    <source>
        <dbReference type="EMBL" id="KRM75978.1"/>
    </source>
</evidence>
<keyword evidence="2" id="KW-0813">Transport</keyword>
<dbReference type="Gene3D" id="3.40.50.300">
    <property type="entry name" value="P-loop containing nucleotide triphosphate hydrolases"/>
    <property type="match status" value="1"/>
</dbReference>
<dbReference type="EMBL" id="AYYR01000041">
    <property type="protein sequence ID" value="KRM75978.1"/>
    <property type="molecule type" value="Genomic_DNA"/>
</dbReference>
<sequence>MNNILTVEDLSLAYGSKVVINHLNLALKRGEFKAIIGENGVGKTTFIRALLGQLTPQGGCITFEDASLKIGYVPQFRNLDEEYPLSITNFVGLNLMTKKAPWPSKHERLKLQRVMDDTNLTDVCKRPIGVASGGEKQRAYLAQALVNDPDLLILDESTASLDNVVKVDLLDLVSDFQKARNLSVLFITHDWPLARKYADSFLLMKPMHYISGVMNDFPIDKIGEIDV</sequence>
<proteinExistence type="inferred from homology"/>
<evidence type="ECO:0000256" key="4">
    <source>
        <dbReference type="ARBA" id="ARBA00022840"/>
    </source>
</evidence>
<feature type="domain" description="ABC transporter" evidence="5">
    <location>
        <begin position="5"/>
        <end position="222"/>
    </location>
</feature>
<dbReference type="SMART" id="SM00382">
    <property type="entry name" value="AAA"/>
    <property type="match status" value="1"/>
</dbReference>
<organism evidence="6 7">
    <name type="scientific">Secundilactobacillus collinoides DSM 20515 = JCM 1123</name>
    <dbReference type="NCBI Taxonomy" id="1423733"/>
    <lineage>
        <taxon>Bacteria</taxon>
        <taxon>Bacillati</taxon>
        <taxon>Bacillota</taxon>
        <taxon>Bacilli</taxon>
        <taxon>Lactobacillales</taxon>
        <taxon>Lactobacillaceae</taxon>
        <taxon>Secundilactobacillus</taxon>
    </lineage>
</organism>
<dbReference type="PANTHER" id="PTHR42734">
    <property type="entry name" value="METAL TRANSPORT SYSTEM ATP-BINDING PROTEIN TM_0124-RELATED"/>
    <property type="match status" value="1"/>
</dbReference>
<dbReference type="AlphaFoldDB" id="A0A0R2BA95"/>
<evidence type="ECO:0000256" key="3">
    <source>
        <dbReference type="ARBA" id="ARBA00022741"/>
    </source>
</evidence>
<comment type="similarity">
    <text evidence="1">Belongs to the ABC transporter superfamily.</text>
</comment>
<dbReference type="GO" id="GO:0016887">
    <property type="term" value="F:ATP hydrolysis activity"/>
    <property type="evidence" value="ECO:0007669"/>
    <property type="project" value="InterPro"/>
</dbReference>
<keyword evidence="4 6" id="KW-0067">ATP-binding</keyword>
<dbReference type="Pfam" id="PF00005">
    <property type="entry name" value="ABC_tran"/>
    <property type="match status" value="1"/>
</dbReference>
<comment type="caution">
    <text evidence="6">The sequence shown here is derived from an EMBL/GenBank/DDBJ whole genome shotgun (WGS) entry which is preliminary data.</text>
</comment>
<dbReference type="STRING" id="33960.TY91_03205"/>
<keyword evidence="3" id="KW-0547">Nucleotide-binding</keyword>
<protein>
    <submittedName>
        <fullName evidence="6">Zinc iron ABC transporter, ATP-binding protein</fullName>
    </submittedName>
</protein>